<feature type="region of interest" description="Disordered" evidence="1">
    <location>
        <begin position="1"/>
        <end position="72"/>
    </location>
</feature>
<name>A0A1D1YDV3_9ARAE</name>
<feature type="non-terminal residue" evidence="2">
    <location>
        <position position="1"/>
    </location>
</feature>
<evidence type="ECO:0000256" key="1">
    <source>
        <dbReference type="SAM" id="MobiDB-lite"/>
    </source>
</evidence>
<organism evidence="2">
    <name type="scientific">Anthurium amnicola</name>
    <dbReference type="NCBI Taxonomy" id="1678845"/>
    <lineage>
        <taxon>Eukaryota</taxon>
        <taxon>Viridiplantae</taxon>
        <taxon>Streptophyta</taxon>
        <taxon>Embryophyta</taxon>
        <taxon>Tracheophyta</taxon>
        <taxon>Spermatophyta</taxon>
        <taxon>Magnoliopsida</taxon>
        <taxon>Liliopsida</taxon>
        <taxon>Araceae</taxon>
        <taxon>Pothoideae</taxon>
        <taxon>Potheae</taxon>
        <taxon>Anthurium</taxon>
    </lineage>
</organism>
<dbReference type="AlphaFoldDB" id="A0A1D1YDV3"/>
<feature type="region of interest" description="Disordered" evidence="1">
    <location>
        <begin position="80"/>
        <end position="99"/>
    </location>
</feature>
<accession>A0A1D1YDV3</accession>
<evidence type="ECO:0000313" key="2">
    <source>
        <dbReference type="EMBL" id="JAT52817.1"/>
    </source>
</evidence>
<sequence>EVPGGGAECRRGGQGAALPALAVREREEGVPGDLSRPAADAAHHRRHDPVLPLAGGSEGRGGGHGGRPRLHRVEAAPAGVHAGGAATKPPAAAVTVPTTDRMPANRDLLASRISIQSVAY</sequence>
<feature type="compositionally biased region" description="Gly residues" evidence="1">
    <location>
        <begin position="1"/>
        <end position="15"/>
    </location>
</feature>
<reference evidence="2" key="1">
    <citation type="submission" date="2015-07" db="EMBL/GenBank/DDBJ databases">
        <title>Transcriptome Assembly of Anthurium amnicola.</title>
        <authorList>
            <person name="Suzuki J."/>
        </authorList>
    </citation>
    <scope>NUCLEOTIDE SEQUENCE</scope>
</reference>
<protein>
    <submittedName>
        <fullName evidence="2">Uncharacterized protein</fullName>
    </submittedName>
</protein>
<feature type="compositionally biased region" description="Gly residues" evidence="1">
    <location>
        <begin position="56"/>
        <end position="65"/>
    </location>
</feature>
<proteinExistence type="predicted"/>
<dbReference type="EMBL" id="GDJX01015119">
    <property type="protein sequence ID" value="JAT52817.1"/>
    <property type="molecule type" value="Transcribed_RNA"/>
</dbReference>
<gene>
    <name evidence="2" type="ORF">g.29522</name>
</gene>